<dbReference type="STRING" id="1387353.BSF38_03527"/>
<protein>
    <recommendedName>
        <fullName evidence="4">Haloacid dehalogenase-like hydrolase</fullName>
    </recommendedName>
</protein>
<dbReference type="Gene3D" id="3.40.50.1000">
    <property type="entry name" value="HAD superfamily/HAD-like"/>
    <property type="match status" value="1"/>
</dbReference>
<dbReference type="Proteomes" id="UP000186309">
    <property type="component" value="Chromosome"/>
</dbReference>
<dbReference type="Pfam" id="PF12710">
    <property type="entry name" value="HAD"/>
    <property type="match status" value="1"/>
</dbReference>
<dbReference type="EMBL" id="CP019082">
    <property type="protein sequence ID" value="APW61995.1"/>
    <property type="molecule type" value="Genomic_DNA"/>
</dbReference>
<accession>A0A1U7CSS6</accession>
<feature type="signal peptide" evidence="1">
    <location>
        <begin position="1"/>
        <end position="30"/>
    </location>
</feature>
<dbReference type="SUPFAM" id="SSF56784">
    <property type="entry name" value="HAD-like"/>
    <property type="match status" value="1"/>
</dbReference>
<dbReference type="KEGG" id="pbor:BSF38_03527"/>
<evidence type="ECO:0000313" key="3">
    <source>
        <dbReference type="Proteomes" id="UP000186309"/>
    </source>
</evidence>
<evidence type="ECO:0000256" key="1">
    <source>
        <dbReference type="SAM" id="SignalP"/>
    </source>
</evidence>
<keyword evidence="1" id="KW-0732">Signal</keyword>
<name>A0A1U7CSS6_9BACT</name>
<feature type="chain" id="PRO_5012391687" description="Haloacid dehalogenase-like hydrolase" evidence="1">
    <location>
        <begin position="31"/>
        <end position="203"/>
    </location>
</feature>
<dbReference type="AlphaFoldDB" id="A0A1U7CSS6"/>
<reference evidence="3" key="1">
    <citation type="submission" date="2016-12" db="EMBL/GenBank/DDBJ databases">
        <title>Comparative genomics of four Isosphaeraceae planctomycetes: a common pool of plasmids and glycoside hydrolase genes.</title>
        <authorList>
            <person name="Ivanova A."/>
        </authorList>
    </citation>
    <scope>NUCLEOTIDE SEQUENCE [LARGE SCALE GENOMIC DNA]</scope>
    <source>
        <strain evidence="3">PX4</strain>
    </source>
</reference>
<dbReference type="InterPro" id="IPR036412">
    <property type="entry name" value="HAD-like_sf"/>
</dbReference>
<gene>
    <name evidence="2" type="ORF">BSF38_03527</name>
</gene>
<evidence type="ECO:0008006" key="4">
    <source>
        <dbReference type="Google" id="ProtNLM"/>
    </source>
</evidence>
<dbReference type="InterPro" id="IPR023214">
    <property type="entry name" value="HAD_sf"/>
</dbReference>
<organism evidence="2 3">
    <name type="scientific">Paludisphaera borealis</name>
    <dbReference type="NCBI Taxonomy" id="1387353"/>
    <lineage>
        <taxon>Bacteria</taxon>
        <taxon>Pseudomonadati</taxon>
        <taxon>Planctomycetota</taxon>
        <taxon>Planctomycetia</taxon>
        <taxon>Isosphaerales</taxon>
        <taxon>Isosphaeraceae</taxon>
        <taxon>Paludisphaera</taxon>
    </lineage>
</organism>
<keyword evidence="3" id="KW-1185">Reference proteome</keyword>
<proteinExistence type="predicted"/>
<sequence>MTTAMGMTSRSASATAAVLLTSVLSAPAFADDPLASWNESPTKRAVVSFVERVVKQGGPDFVPVADRVAAFDNDGTLWSEQPTYVQAAFLIDRVKALAAEHPDWKDKQPFKSVIENGLEGTLTLSTHQVVEIVAATHTGMDVDAFQRIVEDWLATAEHPRFKKPYTELVYQPMLELLAYLRANGFTTYIVSGGGVEFMRPWAE</sequence>
<evidence type="ECO:0000313" key="2">
    <source>
        <dbReference type="EMBL" id="APW61995.1"/>
    </source>
</evidence>